<dbReference type="PANTHER" id="PTHR11579:SF0">
    <property type="entry name" value="PROTEIN-L-ISOASPARTATE(D-ASPARTATE) O-METHYLTRANSFERASE"/>
    <property type="match status" value="1"/>
</dbReference>
<dbReference type="Proteomes" id="UP000317422">
    <property type="component" value="Unassembled WGS sequence"/>
</dbReference>
<comment type="similarity">
    <text evidence="2">Belongs to the methyltransferase superfamily. L-isoaspartyl/D-aspartyl protein methyltransferase family.</text>
</comment>
<evidence type="ECO:0000256" key="6">
    <source>
        <dbReference type="ARBA" id="ARBA00022603"/>
    </source>
</evidence>
<keyword evidence="8" id="KW-0949">S-adenosyl-L-methionine</keyword>
<dbReference type="SUPFAM" id="SSF53335">
    <property type="entry name" value="S-adenosyl-L-methionine-dependent methyltransferases"/>
    <property type="match status" value="1"/>
</dbReference>
<sequence>MVEVTDERVERALRAVPESHYRGADGRAVRQRTDTATIARHLRLLDPHPGQRVLEVGTGSGLSTALLAETVGPRGHVVSIDLEETLVERAARLHVAAGYTNVTSLARDGRHGAAEYGPFDRIVAWATPEELPGEWLCQAVEGARVLLPLPLAPVAYATGMLRATVGSGARPRTVHLHRGAYGRMHTPWHVPVESGSSNAQEEGDYVSATWLRGRPSAAEHLLRSLRAAEHTVPSDIAWPQSDHLRLWLLARRPQGLVSTGRGTEIGYGVARGSRIAVHTCGPEGGGFRADASGSPALRRLRALVAEWDRCGRPTAEELTAALRPTATGWRAHVRLSHR</sequence>
<evidence type="ECO:0000256" key="1">
    <source>
        <dbReference type="ARBA" id="ARBA00004496"/>
    </source>
</evidence>
<dbReference type="EC" id="2.1.1.77" evidence="3"/>
<evidence type="ECO:0000256" key="7">
    <source>
        <dbReference type="ARBA" id="ARBA00022679"/>
    </source>
</evidence>
<evidence type="ECO:0000256" key="2">
    <source>
        <dbReference type="ARBA" id="ARBA00005369"/>
    </source>
</evidence>
<dbReference type="EMBL" id="VFQC01000001">
    <property type="protein sequence ID" value="TQN32911.1"/>
    <property type="molecule type" value="Genomic_DNA"/>
</dbReference>
<evidence type="ECO:0000256" key="11">
    <source>
        <dbReference type="ARBA" id="ARBA00031350"/>
    </source>
</evidence>
<evidence type="ECO:0000256" key="4">
    <source>
        <dbReference type="ARBA" id="ARBA00013346"/>
    </source>
</evidence>
<dbReference type="GO" id="GO:0004719">
    <property type="term" value="F:protein-L-isoaspartate (D-aspartate) O-methyltransferase activity"/>
    <property type="evidence" value="ECO:0007669"/>
    <property type="project" value="UniProtKB-EC"/>
</dbReference>
<evidence type="ECO:0000256" key="5">
    <source>
        <dbReference type="ARBA" id="ARBA00022490"/>
    </source>
</evidence>
<comment type="caution">
    <text evidence="12">The sequence shown here is derived from an EMBL/GenBank/DDBJ whole genome shotgun (WGS) entry which is preliminary data.</text>
</comment>
<dbReference type="CDD" id="cd02440">
    <property type="entry name" value="AdoMet_MTases"/>
    <property type="match status" value="1"/>
</dbReference>
<protein>
    <recommendedName>
        <fullName evidence="4">Protein-L-isoaspartate O-methyltransferase</fullName>
        <ecNumber evidence="3">2.1.1.77</ecNumber>
    </recommendedName>
    <alternativeName>
        <fullName evidence="11">L-isoaspartyl protein carboxyl methyltransferase</fullName>
    </alternativeName>
    <alternativeName>
        <fullName evidence="9">Protein L-isoaspartyl methyltransferase</fullName>
    </alternativeName>
    <alternativeName>
        <fullName evidence="10">Protein-beta-aspartate methyltransferase</fullName>
    </alternativeName>
</protein>
<dbReference type="PANTHER" id="PTHR11579">
    <property type="entry name" value="PROTEIN-L-ISOASPARTATE O-METHYLTRANSFERASE"/>
    <property type="match status" value="1"/>
</dbReference>
<evidence type="ECO:0000256" key="9">
    <source>
        <dbReference type="ARBA" id="ARBA00030757"/>
    </source>
</evidence>
<dbReference type="RefSeq" id="WP_141924351.1">
    <property type="nucleotide sequence ID" value="NZ_VFQC01000001.1"/>
</dbReference>
<name>A0A543NM51_9ACTN</name>
<keyword evidence="13" id="KW-1185">Reference proteome</keyword>
<proteinExistence type="inferred from homology"/>
<dbReference type="GO" id="GO:0005737">
    <property type="term" value="C:cytoplasm"/>
    <property type="evidence" value="ECO:0007669"/>
    <property type="project" value="UniProtKB-SubCell"/>
</dbReference>
<keyword evidence="6 12" id="KW-0489">Methyltransferase</keyword>
<comment type="subcellular location">
    <subcellularLocation>
        <location evidence="1">Cytoplasm</location>
    </subcellularLocation>
</comment>
<dbReference type="OrthoDB" id="4035289at2"/>
<evidence type="ECO:0000313" key="12">
    <source>
        <dbReference type="EMBL" id="TQN32911.1"/>
    </source>
</evidence>
<accession>A0A543NM51</accession>
<keyword evidence="7 12" id="KW-0808">Transferase</keyword>
<evidence type="ECO:0000256" key="10">
    <source>
        <dbReference type="ARBA" id="ARBA00031323"/>
    </source>
</evidence>
<evidence type="ECO:0000313" key="13">
    <source>
        <dbReference type="Proteomes" id="UP000317422"/>
    </source>
</evidence>
<keyword evidence="5" id="KW-0963">Cytoplasm</keyword>
<reference evidence="12 13" key="1">
    <citation type="submission" date="2019-06" db="EMBL/GenBank/DDBJ databases">
        <title>Sequencing the genomes of 1000 actinobacteria strains.</title>
        <authorList>
            <person name="Klenk H.-P."/>
        </authorList>
    </citation>
    <scope>NUCLEOTIDE SEQUENCE [LARGE SCALE GENOMIC DNA]</scope>
    <source>
        <strain evidence="12 13">DSM 45015</strain>
    </source>
</reference>
<dbReference type="InterPro" id="IPR000682">
    <property type="entry name" value="PCMT"/>
</dbReference>
<dbReference type="AlphaFoldDB" id="A0A543NM51"/>
<dbReference type="InterPro" id="IPR029063">
    <property type="entry name" value="SAM-dependent_MTases_sf"/>
</dbReference>
<dbReference type="Pfam" id="PF01135">
    <property type="entry name" value="PCMT"/>
    <property type="match status" value="1"/>
</dbReference>
<evidence type="ECO:0000256" key="3">
    <source>
        <dbReference type="ARBA" id="ARBA00011890"/>
    </source>
</evidence>
<organism evidence="12 13">
    <name type="scientific">Haloactinospora alba</name>
    <dbReference type="NCBI Taxonomy" id="405555"/>
    <lineage>
        <taxon>Bacteria</taxon>
        <taxon>Bacillati</taxon>
        <taxon>Actinomycetota</taxon>
        <taxon>Actinomycetes</taxon>
        <taxon>Streptosporangiales</taxon>
        <taxon>Nocardiopsidaceae</taxon>
        <taxon>Haloactinospora</taxon>
    </lineage>
</organism>
<evidence type="ECO:0000256" key="8">
    <source>
        <dbReference type="ARBA" id="ARBA00022691"/>
    </source>
</evidence>
<gene>
    <name evidence="12" type="ORF">FHX37_2899</name>
</gene>
<dbReference type="Gene3D" id="3.40.50.150">
    <property type="entry name" value="Vaccinia Virus protein VP39"/>
    <property type="match status" value="1"/>
</dbReference>
<dbReference type="GO" id="GO:0032259">
    <property type="term" value="P:methylation"/>
    <property type="evidence" value="ECO:0007669"/>
    <property type="project" value="UniProtKB-KW"/>
</dbReference>